<name>A0AAE0F4D7_9CHLO</name>
<dbReference type="EMBL" id="LGRX02027023">
    <property type="protein sequence ID" value="KAK3249910.1"/>
    <property type="molecule type" value="Genomic_DNA"/>
</dbReference>
<feature type="compositionally biased region" description="Low complexity" evidence="1">
    <location>
        <begin position="1"/>
        <end position="13"/>
    </location>
</feature>
<evidence type="ECO:0000313" key="3">
    <source>
        <dbReference type="Proteomes" id="UP001190700"/>
    </source>
</evidence>
<evidence type="ECO:0000256" key="1">
    <source>
        <dbReference type="SAM" id="MobiDB-lite"/>
    </source>
</evidence>
<reference evidence="2 3" key="1">
    <citation type="journal article" date="2015" name="Genome Biol. Evol.">
        <title>Comparative Genomics of a Bacterivorous Green Alga Reveals Evolutionary Causalities and Consequences of Phago-Mixotrophic Mode of Nutrition.</title>
        <authorList>
            <person name="Burns J.A."/>
            <person name="Paasch A."/>
            <person name="Narechania A."/>
            <person name="Kim E."/>
        </authorList>
    </citation>
    <scope>NUCLEOTIDE SEQUENCE [LARGE SCALE GENOMIC DNA]</scope>
    <source>
        <strain evidence="2 3">PLY_AMNH</strain>
    </source>
</reference>
<feature type="compositionally biased region" description="Low complexity" evidence="1">
    <location>
        <begin position="59"/>
        <end position="94"/>
    </location>
</feature>
<dbReference type="Proteomes" id="UP001190700">
    <property type="component" value="Unassembled WGS sequence"/>
</dbReference>
<keyword evidence="3" id="KW-1185">Reference proteome</keyword>
<feature type="compositionally biased region" description="Low complexity" evidence="1">
    <location>
        <begin position="106"/>
        <end position="141"/>
    </location>
</feature>
<feature type="region of interest" description="Disordered" evidence="1">
    <location>
        <begin position="543"/>
        <end position="562"/>
    </location>
</feature>
<protein>
    <submittedName>
        <fullName evidence="2">Uncharacterized protein</fullName>
    </submittedName>
</protein>
<gene>
    <name evidence="2" type="ORF">CYMTET_40683</name>
</gene>
<dbReference type="AlphaFoldDB" id="A0AAE0F4D7"/>
<feature type="compositionally biased region" description="Basic and acidic residues" evidence="1">
    <location>
        <begin position="14"/>
        <end position="24"/>
    </location>
</feature>
<sequence>MGGSQQQQQQQPAAEKEAAAEKAGEAQQQKQAGQGQRRGSASTNPNEWISGEATASGRGRQAAEMAGEAQQQKQAEQGSAGESAGGSQQQQQPAAEKEAAAEKAGEAQQQKQAGQGSAGESASGGSQQQQPAMQAGEAQEQGLEDPSPVEVLTKQFHEVYFAKKVRQNFMSFTTDGVHSTSIPDNKRCIVDVQEGTAFMKRLEGVGADVMSTLTSWTEKELVMRTGPMGRTLLMTAGGAARQDNHYDAGEFGVLLVISDQYQLRVYPGSHLCARELLDSEGAPDIAHVARRCEERCDLFGGAGAWGWSSTTPGCLDGQRIFTWTARARCCPRTPRTFPVFRKSGPDKEFCAVDTTELLPFSQRPLASYAMRALKAEMDFVTVSPSLDCLALGHTLEDSLKLRNTLRGDVAFGRVVAHLKHLNLFWISFAPARGKTAQNALGVCVYGPWLLEENPAVPFSSSIRGGRRTVWFRHSVLNSSAYLLHQSEKVEARSNIEHYLVEAVEDFKELVVKKKWKPVRHFNHHKRKEDTWMYEGELIPVHYDDPPANAESMAGTQDTERGR</sequence>
<organism evidence="2 3">
    <name type="scientific">Cymbomonas tetramitiformis</name>
    <dbReference type="NCBI Taxonomy" id="36881"/>
    <lineage>
        <taxon>Eukaryota</taxon>
        <taxon>Viridiplantae</taxon>
        <taxon>Chlorophyta</taxon>
        <taxon>Pyramimonadophyceae</taxon>
        <taxon>Pyramimonadales</taxon>
        <taxon>Pyramimonadaceae</taxon>
        <taxon>Cymbomonas</taxon>
    </lineage>
</organism>
<evidence type="ECO:0000313" key="2">
    <source>
        <dbReference type="EMBL" id="KAK3249910.1"/>
    </source>
</evidence>
<proteinExistence type="predicted"/>
<feature type="compositionally biased region" description="Basic and acidic residues" evidence="1">
    <location>
        <begin position="95"/>
        <end position="105"/>
    </location>
</feature>
<accession>A0AAE0F4D7</accession>
<feature type="compositionally biased region" description="Polar residues" evidence="1">
    <location>
        <begin position="37"/>
        <end position="47"/>
    </location>
</feature>
<feature type="compositionally biased region" description="Low complexity" evidence="1">
    <location>
        <begin position="25"/>
        <end position="35"/>
    </location>
</feature>
<feature type="region of interest" description="Disordered" evidence="1">
    <location>
        <begin position="1"/>
        <end position="145"/>
    </location>
</feature>
<comment type="caution">
    <text evidence="2">The sequence shown here is derived from an EMBL/GenBank/DDBJ whole genome shotgun (WGS) entry which is preliminary data.</text>
</comment>